<reference evidence="2 3" key="1">
    <citation type="submission" date="2020-05" db="EMBL/GenBank/DDBJ databases">
        <title>Complete genome sequence of Gemmatimonas greenlandica TET16.</title>
        <authorList>
            <person name="Zeng Y."/>
        </authorList>
    </citation>
    <scope>NUCLEOTIDE SEQUENCE [LARGE SCALE GENOMIC DNA]</scope>
    <source>
        <strain evidence="2 3">TET16</strain>
    </source>
</reference>
<feature type="region of interest" description="Disordered" evidence="1">
    <location>
        <begin position="1"/>
        <end position="42"/>
    </location>
</feature>
<organism evidence="2 3">
    <name type="scientific">Gemmatimonas groenlandica</name>
    <dbReference type="NCBI Taxonomy" id="2732249"/>
    <lineage>
        <taxon>Bacteria</taxon>
        <taxon>Pseudomonadati</taxon>
        <taxon>Gemmatimonadota</taxon>
        <taxon>Gemmatimonadia</taxon>
        <taxon>Gemmatimonadales</taxon>
        <taxon>Gemmatimonadaceae</taxon>
        <taxon>Gemmatimonas</taxon>
    </lineage>
</organism>
<evidence type="ECO:0000313" key="2">
    <source>
        <dbReference type="EMBL" id="QJR36519.1"/>
    </source>
</evidence>
<feature type="compositionally biased region" description="Basic and acidic residues" evidence="1">
    <location>
        <begin position="15"/>
        <end position="37"/>
    </location>
</feature>
<evidence type="ECO:0000256" key="1">
    <source>
        <dbReference type="SAM" id="MobiDB-lite"/>
    </source>
</evidence>
<name>A0A6M4IS02_9BACT</name>
<sequence length="289" mass="31989">MNGKPNEKRRRQKQRAAERRQASNQKAKEQVSDEQHAHAFRRRQSLRKECHIALPIDIARRELAEPAFVDLLRLTKLTNSLLFLVNAVIDPIGDDDSVSVRRRITGGLLIGAMTCETLKVAADVVKHEQFAKYSMALQAILEHPLTASVKSGYFARARDKTAFHADKAVMKTALAGLNLPMAILEHVSGWNTLNTYYPTADLLAYLHILGDDLPSDDEITSFCSTVKSQIRRLQPDDFEEPFDNAVRRAVEVTVQVSGALCAAISELTVQAHQHIGGALNAGPPKVAVH</sequence>
<proteinExistence type="predicted"/>
<dbReference type="RefSeq" id="WP_171225951.1">
    <property type="nucleotide sequence ID" value="NZ_CP053085.1"/>
</dbReference>
<keyword evidence="3" id="KW-1185">Reference proteome</keyword>
<gene>
    <name evidence="2" type="ORF">HKW67_13895</name>
</gene>
<evidence type="ECO:0000313" key="3">
    <source>
        <dbReference type="Proteomes" id="UP000500938"/>
    </source>
</evidence>
<dbReference type="KEGG" id="ggr:HKW67_13895"/>
<protein>
    <submittedName>
        <fullName evidence="2">Uncharacterized protein</fullName>
    </submittedName>
</protein>
<dbReference type="Proteomes" id="UP000500938">
    <property type="component" value="Chromosome"/>
</dbReference>
<accession>A0A6M4IS02</accession>
<dbReference type="AlphaFoldDB" id="A0A6M4IS02"/>
<dbReference type="EMBL" id="CP053085">
    <property type="protein sequence ID" value="QJR36519.1"/>
    <property type="molecule type" value="Genomic_DNA"/>
</dbReference>